<keyword evidence="2" id="KW-0813">Transport</keyword>
<feature type="region of interest" description="Disordered" evidence="9">
    <location>
        <begin position="378"/>
        <end position="402"/>
    </location>
</feature>
<sequence length="1496" mass="165557">MQLCSGSYALDFKDSCVRGAWIARIPLPKPIKKITILVKSPFQQFLTLEDALEVNTEAGVELDNPSWKLWPAPWVTVALTTTALFEVASWVAIGACRFKSEGDLETRSRDASRALIVVISWIYAAVHPLMHPMPTPPYDLFIIYIIQFIVGAVDFGGMYFDHNVHGKPVPTIFIVVARALNLCAILALLVVVFSLPVNVRNGSVDGDDIGKSISPEDYTSLWGWASFYWVHPLIRRGTYMTLNEPDVWSLSPTLQSRPLFLVFSRIKHGGLVRRLLAANSLDIILDFSLTLVSVSLKYLGPFFLKRILDAIDNPTDVNRSEAYIYASLAFSSTVLTAEVDLQHMWHGRRAACRVRSELIASIYDKALKRRDLSGIIDKEKTNQSSDGNSKGTKKSKATADDPKPGAGIGKIVNLMSGDAHVISLLTAGIYYMYGAPIEIIIAATFLYQHLGLRRIAVLVLAWPLNSYLSRRSLRIYKGISTARDKRMAVTNELIGAIKFIKFFAWEDRWIQRALDARKYELSCRVRGNINSILITTLSTIAPILVSIVSFLVYVIQGNELTVGIAFTAITLFSMIKEPLYVIPRWIVQLLSMRVSLNRIEVFLNEEEVTDQVSSLKQAASTDYVRLDALGLKNASFKNGDPKDNGGSGVKNNSSQAGAVQEATEDQRGPISIAKNVGFELKDLSIIFPEGKLTVVTGPTASGKTALLLALLGEMTLLPGGEIIMTKDQTKVNLDGLMNAVSYAAQTPWLQHQSIKDNILFGFPYEEERYKAVIECCALCRTWKFLKMEMPQRLGPAGKQVALARAVYARANYVLLDDPLSAVDSHTSRFLFDHLLLGSLLKGRTVILVTHHVKHVVPAAYYLVRMVDGRIDTQGAIQGLLERGVVDEIIEESASMVQDKIERSTEDGQEKINGGKDKMSETAKGRNIPRTIIKSEGRATGSVKWAVYKTYLQASSYRTWAILVILIALSQLMGVNEKAWIMGYWVDLPSAQDHPLFYVGVYGLIGLITAIVRITSSITQFIGALRASRILFRRLLFGVVRATMRWHDVTPIGRMVNRFSNDIQKVDTELAASLESMNTSLATFLSSAIVVVYFFPWFIIPATVMGSLYYKLAIGYLNTGRDLRRMESTTLSPVFSGFRELLEGIVTVGAFSAEQRFLDGMHKKIDLTTQMWYTFWMTNRWLLINFDCIGGLAVLLTTLFVLGGYVRAGVAGLCITLNSVERVVEYLNIPQEPPLIITESRPPAAWPTASDATSLVVVGDLVVKYAPDLPSVLHGVSFALKARERVGLLGRTGSGKSTLAMSLLRFTDPASGRIIIDGIDITTIGVHDLRSRVTFILQDATLFSGTIRENLDPFSLASRTSSNHEVERENTNDTVTPSIARSPSVTEIDSTPSISLDTQVSIIIQDEATSSIDFAADAIIQKTIREQFSNSLLITVAHRIQSVIDYDRLIVLDKGTVTEFDSPYNLLQMEDGIFRSMCLASGSFAELRDAAKSKAGL</sequence>
<feature type="region of interest" description="Disordered" evidence="9">
    <location>
        <begin position="637"/>
        <end position="665"/>
    </location>
</feature>
<feature type="domain" description="ABC transporter" evidence="11">
    <location>
        <begin position="665"/>
        <end position="892"/>
    </location>
</feature>
<dbReference type="Gene3D" id="1.20.1560.10">
    <property type="entry name" value="ABC transporter type 1, transmembrane domain"/>
    <property type="match status" value="2"/>
</dbReference>
<keyword evidence="3 10" id="KW-0812">Transmembrane</keyword>
<dbReference type="FunFam" id="1.20.1560.10:FF:000013">
    <property type="entry name" value="ABC transporter C family member 2"/>
    <property type="match status" value="1"/>
</dbReference>
<dbReference type="GO" id="GO:0140359">
    <property type="term" value="F:ABC-type transporter activity"/>
    <property type="evidence" value="ECO:0007669"/>
    <property type="project" value="InterPro"/>
</dbReference>
<keyword evidence="5" id="KW-0547">Nucleotide-binding</keyword>
<dbReference type="GO" id="GO:0016020">
    <property type="term" value="C:membrane"/>
    <property type="evidence" value="ECO:0007669"/>
    <property type="project" value="UniProtKB-SubCell"/>
</dbReference>
<feature type="transmembrane region" description="Helical" evidence="10">
    <location>
        <begin position="956"/>
        <end position="975"/>
    </location>
</feature>
<dbReference type="GO" id="GO:0016887">
    <property type="term" value="F:ATP hydrolysis activity"/>
    <property type="evidence" value="ECO:0007669"/>
    <property type="project" value="InterPro"/>
</dbReference>
<gene>
    <name evidence="13" type="ORF">BD410DRAFT_816853</name>
</gene>
<evidence type="ECO:0000256" key="3">
    <source>
        <dbReference type="ARBA" id="ARBA00022692"/>
    </source>
</evidence>
<feature type="transmembrane region" description="Helical" evidence="10">
    <location>
        <begin position="561"/>
        <end position="582"/>
    </location>
</feature>
<feature type="transmembrane region" description="Helical" evidence="10">
    <location>
        <begin position="1180"/>
        <end position="1201"/>
    </location>
</feature>
<dbReference type="InterPro" id="IPR027417">
    <property type="entry name" value="P-loop_NTPase"/>
</dbReference>
<keyword evidence="6" id="KW-0067">ATP-binding</keyword>
<feature type="region of interest" description="Disordered" evidence="9">
    <location>
        <begin position="899"/>
        <end position="920"/>
    </location>
</feature>
<feature type="transmembrane region" description="Helical" evidence="10">
    <location>
        <begin position="1080"/>
        <end position="1099"/>
    </location>
</feature>
<feature type="transmembrane region" description="Helical" evidence="10">
    <location>
        <begin position="114"/>
        <end position="130"/>
    </location>
</feature>
<evidence type="ECO:0000256" key="2">
    <source>
        <dbReference type="ARBA" id="ARBA00022448"/>
    </source>
</evidence>
<dbReference type="STRING" id="50990.A0A4Y7PK56"/>
<name>A0A4Y7PK56_9AGAM</name>
<evidence type="ECO:0000256" key="5">
    <source>
        <dbReference type="ARBA" id="ARBA00022741"/>
    </source>
</evidence>
<dbReference type="SMART" id="SM00382">
    <property type="entry name" value="AAA"/>
    <property type="match status" value="2"/>
</dbReference>
<dbReference type="VEuPathDB" id="FungiDB:BD410DRAFT_816853"/>
<evidence type="ECO:0000313" key="14">
    <source>
        <dbReference type="Proteomes" id="UP000294933"/>
    </source>
</evidence>
<dbReference type="CDD" id="cd18604">
    <property type="entry name" value="ABC_6TM_VMR1_D2_like"/>
    <property type="match status" value="1"/>
</dbReference>
<evidence type="ECO:0000256" key="9">
    <source>
        <dbReference type="SAM" id="MobiDB-lite"/>
    </source>
</evidence>
<evidence type="ECO:0000256" key="7">
    <source>
        <dbReference type="ARBA" id="ARBA00022989"/>
    </source>
</evidence>
<feature type="transmembrane region" description="Helical" evidence="10">
    <location>
        <begin position="532"/>
        <end position="555"/>
    </location>
</feature>
<dbReference type="CDD" id="cd18596">
    <property type="entry name" value="ABC_6TM_VMR1_D1_like"/>
    <property type="match status" value="1"/>
</dbReference>
<dbReference type="Pfam" id="PF00664">
    <property type="entry name" value="ABC_membrane"/>
    <property type="match status" value="2"/>
</dbReference>
<protein>
    <recommendedName>
        <fullName evidence="15">P-loop containing nucleoside triphosphate hydrolase protein</fullName>
    </recommendedName>
</protein>
<evidence type="ECO:0008006" key="15">
    <source>
        <dbReference type="Google" id="ProtNLM"/>
    </source>
</evidence>
<dbReference type="GO" id="GO:0005524">
    <property type="term" value="F:ATP binding"/>
    <property type="evidence" value="ECO:0007669"/>
    <property type="project" value="UniProtKB-KW"/>
</dbReference>
<dbReference type="InterPro" id="IPR050173">
    <property type="entry name" value="ABC_transporter_C-like"/>
</dbReference>
<dbReference type="OrthoDB" id="6500128at2759"/>
<feature type="domain" description="ABC transporter" evidence="11">
    <location>
        <begin position="1255"/>
        <end position="1478"/>
    </location>
</feature>
<evidence type="ECO:0000256" key="4">
    <source>
        <dbReference type="ARBA" id="ARBA00022737"/>
    </source>
</evidence>
<keyword evidence="14" id="KW-1185">Reference proteome</keyword>
<reference evidence="13 14" key="1">
    <citation type="submission" date="2018-06" db="EMBL/GenBank/DDBJ databases">
        <title>A transcriptomic atlas of mushroom development highlights an independent origin of complex multicellularity.</title>
        <authorList>
            <consortium name="DOE Joint Genome Institute"/>
            <person name="Krizsan K."/>
            <person name="Almasi E."/>
            <person name="Merenyi Z."/>
            <person name="Sahu N."/>
            <person name="Viragh M."/>
            <person name="Koszo T."/>
            <person name="Mondo S."/>
            <person name="Kiss B."/>
            <person name="Balint B."/>
            <person name="Kues U."/>
            <person name="Barry K."/>
            <person name="Hegedus J.C."/>
            <person name="Henrissat B."/>
            <person name="Johnson J."/>
            <person name="Lipzen A."/>
            <person name="Ohm R."/>
            <person name="Nagy I."/>
            <person name="Pangilinan J."/>
            <person name="Yan J."/>
            <person name="Xiong Y."/>
            <person name="Grigoriev I.V."/>
            <person name="Hibbett D.S."/>
            <person name="Nagy L.G."/>
        </authorList>
    </citation>
    <scope>NUCLEOTIDE SEQUENCE [LARGE SCALE GENOMIC DNA]</scope>
    <source>
        <strain evidence="13 14">SZMC22713</strain>
    </source>
</reference>
<feature type="transmembrane region" description="Helical" evidence="10">
    <location>
        <begin position="172"/>
        <end position="195"/>
    </location>
</feature>
<dbReference type="EMBL" id="ML170259">
    <property type="protein sequence ID" value="TDL15864.1"/>
    <property type="molecule type" value="Genomic_DNA"/>
</dbReference>
<dbReference type="InterPro" id="IPR036640">
    <property type="entry name" value="ABC1_TM_sf"/>
</dbReference>
<dbReference type="PANTHER" id="PTHR24223">
    <property type="entry name" value="ATP-BINDING CASSETTE SUB-FAMILY C"/>
    <property type="match status" value="1"/>
</dbReference>
<feature type="transmembrane region" description="Helical" evidence="10">
    <location>
        <begin position="72"/>
        <end position="93"/>
    </location>
</feature>
<keyword evidence="7 10" id="KW-1133">Transmembrane helix</keyword>
<evidence type="ECO:0000259" key="11">
    <source>
        <dbReference type="PROSITE" id="PS50893"/>
    </source>
</evidence>
<evidence type="ECO:0000259" key="12">
    <source>
        <dbReference type="PROSITE" id="PS50929"/>
    </source>
</evidence>
<dbReference type="Gene3D" id="3.40.50.300">
    <property type="entry name" value="P-loop containing nucleotide triphosphate hydrolases"/>
    <property type="match status" value="3"/>
</dbReference>
<dbReference type="InterPro" id="IPR003439">
    <property type="entry name" value="ABC_transporter-like_ATP-bd"/>
</dbReference>
<dbReference type="SUPFAM" id="SSF90123">
    <property type="entry name" value="ABC transporter transmembrane region"/>
    <property type="match status" value="2"/>
</dbReference>
<evidence type="ECO:0000256" key="8">
    <source>
        <dbReference type="ARBA" id="ARBA00023136"/>
    </source>
</evidence>
<dbReference type="Proteomes" id="UP000294933">
    <property type="component" value="Unassembled WGS sequence"/>
</dbReference>
<feature type="region of interest" description="Disordered" evidence="9">
    <location>
        <begin position="1358"/>
        <end position="1377"/>
    </location>
</feature>
<feature type="domain" description="ABC transmembrane type-1" evidence="12">
    <location>
        <begin position="284"/>
        <end position="591"/>
    </location>
</feature>
<dbReference type="PANTHER" id="PTHR24223:SF415">
    <property type="entry name" value="FI20190P1"/>
    <property type="match status" value="1"/>
</dbReference>
<evidence type="ECO:0000256" key="1">
    <source>
        <dbReference type="ARBA" id="ARBA00004141"/>
    </source>
</evidence>
<keyword evidence="4" id="KW-0677">Repeat</keyword>
<evidence type="ECO:0000256" key="6">
    <source>
        <dbReference type="ARBA" id="ARBA00022840"/>
    </source>
</evidence>
<evidence type="ECO:0000256" key="10">
    <source>
        <dbReference type="SAM" id="Phobius"/>
    </source>
</evidence>
<organism evidence="13 14">
    <name type="scientific">Rickenella mellea</name>
    <dbReference type="NCBI Taxonomy" id="50990"/>
    <lineage>
        <taxon>Eukaryota</taxon>
        <taxon>Fungi</taxon>
        <taxon>Dikarya</taxon>
        <taxon>Basidiomycota</taxon>
        <taxon>Agaricomycotina</taxon>
        <taxon>Agaricomycetes</taxon>
        <taxon>Hymenochaetales</taxon>
        <taxon>Rickenellaceae</taxon>
        <taxon>Rickenella</taxon>
    </lineage>
</organism>
<dbReference type="PROSITE" id="PS50893">
    <property type="entry name" value="ABC_TRANSPORTER_2"/>
    <property type="match status" value="2"/>
</dbReference>
<dbReference type="InterPro" id="IPR011527">
    <property type="entry name" value="ABC1_TM_dom"/>
</dbReference>
<comment type="subcellular location">
    <subcellularLocation>
        <location evidence="1">Membrane</location>
        <topology evidence="1">Multi-pass membrane protein</topology>
    </subcellularLocation>
</comment>
<feature type="compositionally biased region" description="Basic and acidic residues" evidence="9">
    <location>
        <begin position="1361"/>
        <end position="1370"/>
    </location>
</feature>
<accession>A0A4Y7PK56</accession>
<dbReference type="PROSITE" id="PS50929">
    <property type="entry name" value="ABC_TM1F"/>
    <property type="match status" value="2"/>
</dbReference>
<proteinExistence type="predicted"/>
<dbReference type="InterPro" id="IPR003593">
    <property type="entry name" value="AAA+_ATPase"/>
</dbReference>
<keyword evidence="8 10" id="KW-0472">Membrane</keyword>
<evidence type="ECO:0000313" key="13">
    <source>
        <dbReference type="EMBL" id="TDL15864.1"/>
    </source>
</evidence>
<feature type="transmembrane region" description="Helical" evidence="10">
    <location>
        <begin position="142"/>
        <end position="160"/>
    </location>
</feature>
<dbReference type="SUPFAM" id="SSF52540">
    <property type="entry name" value="P-loop containing nucleoside triphosphate hydrolases"/>
    <property type="match status" value="2"/>
</dbReference>
<feature type="domain" description="ABC transmembrane type-1" evidence="12">
    <location>
        <begin position="978"/>
        <end position="1216"/>
    </location>
</feature>
<dbReference type="Pfam" id="PF00005">
    <property type="entry name" value="ABC_tran"/>
    <property type="match status" value="2"/>
</dbReference>
<feature type="transmembrane region" description="Helical" evidence="10">
    <location>
        <begin position="995"/>
        <end position="1024"/>
    </location>
</feature>